<feature type="transmembrane region" description="Helical" evidence="2">
    <location>
        <begin position="29"/>
        <end position="51"/>
    </location>
</feature>
<dbReference type="EMBL" id="MU151083">
    <property type="protein sequence ID" value="KAF9451585.1"/>
    <property type="molecule type" value="Genomic_DNA"/>
</dbReference>
<accession>A0A9P6C775</accession>
<dbReference type="OrthoDB" id="3039972at2759"/>
<feature type="transmembrane region" description="Helical" evidence="2">
    <location>
        <begin position="140"/>
        <end position="161"/>
    </location>
</feature>
<keyword evidence="2" id="KW-0472">Membrane</keyword>
<sequence length="305" mass="34059">MSPLLSLALTRRAQEDTGRLFSQLVTSFALAGLIELLLYGMHLVLFFIYLHLVLLNRQATPKLIFGAIVLLFLSCTIDVAFTLDSIVNRLPPAVEQTDLAALLPPDRVNPKNLIFVTNNFIADFLLLYRCWMVWGSSYKYWVMFIGLFIVAETGVGLYHAISLGTTISVVGRFYTWAILAINILLTSATAGRIWWISRAYRSALGKRHVQVYRQAVVILLGSGSIYPLGMIIYLALLGFFPLVKYVLVAIPIRLVGIAPTMMIVQVGLNKFTKQEPDTLTEKDGDNGSYDEGYEPQRTGSQRSTN</sequence>
<name>A0A9P6C775_9AGAR</name>
<dbReference type="Proteomes" id="UP000807342">
    <property type="component" value="Unassembled WGS sequence"/>
</dbReference>
<proteinExistence type="predicted"/>
<keyword evidence="2" id="KW-0812">Transmembrane</keyword>
<gene>
    <name evidence="3" type="ORF">P691DRAFT_757176</name>
</gene>
<feature type="transmembrane region" description="Helical" evidence="2">
    <location>
        <begin position="242"/>
        <end position="264"/>
    </location>
</feature>
<keyword evidence="4" id="KW-1185">Reference proteome</keyword>
<organism evidence="3 4">
    <name type="scientific">Macrolepiota fuliginosa MF-IS2</name>
    <dbReference type="NCBI Taxonomy" id="1400762"/>
    <lineage>
        <taxon>Eukaryota</taxon>
        <taxon>Fungi</taxon>
        <taxon>Dikarya</taxon>
        <taxon>Basidiomycota</taxon>
        <taxon>Agaricomycotina</taxon>
        <taxon>Agaricomycetes</taxon>
        <taxon>Agaricomycetidae</taxon>
        <taxon>Agaricales</taxon>
        <taxon>Agaricineae</taxon>
        <taxon>Agaricaceae</taxon>
        <taxon>Macrolepiota</taxon>
    </lineage>
</organism>
<feature type="compositionally biased region" description="Basic and acidic residues" evidence="1">
    <location>
        <begin position="275"/>
        <end position="285"/>
    </location>
</feature>
<feature type="transmembrane region" description="Helical" evidence="2">
    <location>
        <begin position="216"/>
        <end position="236"/>
    </location>
</feature>
<feature type="region of interest" description="Disordered" evidence="1">
    <location>
        <begin position="275"/>
        <end position="305"/>
    </location>
</feature>
<feature type="transmembrane region" description="Helical" evidence="2">
    <location>
        <begin position="112"/>
        <end position="128"/>
    </location>
</feature>
<reference evidence="3" key="1">
    <citation type="submission" date="2020-11" db="EMBL/GenBank/DDBJ databases">
        <authorList>
            <consortium name="DOE Joint Genome Institute"/>
            <person name="Ahrendt S."/>
            <person name="Riley R."/>
            <person name="Andreopoulos W."/>
            <person name="Labutti K."/>
            <person name="Pangilinan J."/>
            <person name="Ruiz-Duenas F.J."/>
            <person name="Barrasa J.M."/>
            <person name="Sanchez-Garcia M."/>
            <person name="Camarero S."/>
            <person name="Miyauchi S."/>
            <person name="Serrano A."/>
            <person name="Linde D."/>
            <person name="Babiker R."/>
            <person name="Drula E."/>
            <person name="Ayuso-Fernandez I."/>
            <person name="Pacheco R."/>
            <person name="Padilla G."/>
            <person name="Ferreira P."/>
            <person name="Barriuso J."/>
            <person name="Kellner H."/>
            <person name="Castanera R."/>
            <person name="Alfaro M."/>
            <person name="Ramirez L."/>
            <person name="Pisabarro A.G."/>
            <person name="Kuo A."/>
            <person name="Tritt A."/>
            <person name="Lipzen A."/>
            <person name="He G."/>
            <person name="Yan M."/>
            <person name="Ng V."/>
            <person name="Cullen D."/>
            <person name="Martin F."/>
            <person name="Rosso M.-N."/>
            <person name="Henrissat B."/>
            <person name="Hibbett D."/>
            <person name="Martinez A.T."/>
            <person name="Grigoriev I.V."/>
        </authorList>
    </citation>
    <scope>NUCLEOTIDE SEQUENCE</scope>
    <source>
        <strain evidence="3">MF-IS2</strain>
    </source>
</reference>
<evidence type="ECO:0000256" key="2">
    <source>
        <dbReference type="SAM" id="Phobius"/>
    </source>
</evidence>
<protein>
    <submittedName>
        <fullName evidence="3">Uncharacterized protein</fullName>
    </submittedName>
</protein>
<evidence type="ECO:0000313" key="4">
    <source>
        <dbReference type="Proteomes" id="UP000807342"/>
    </source>
</evidence>
<evidence type="ECO:0000313" key="3">
    <source>
        <dbReference type="EMBL" id="KAF9451585.1"/>
    </source>
</evidence>
<comment type="caution">
    <text evidence="3">The sequence shown here is derived from an EMBL/GenBank/DDBJ whole genome shotgun (WGS) entry which is preliminary data.</text>
</comment>
<keyword evidence="2" id="KW-1133">Transmembrane helix</keyword>
<feature type="transmembrane region" description="Helical" evidence="2">
    <location>
        <begin position="173"/>
        <end position="195"/>
    </location>
</feature>
<feature type="transmembrane region" description="Helical" evidence="2">
    <location>
        <begin position="63"/>
        <end position="83"/>
    </location>
</feature>
<evidence type="ECO:0000256" key="1">
    <source>
        <dbReference type="SAM" id="MobiDB-lite"/>
    </source>
</evidence>
<dbReference type="AlphaFoldDB" id="A0A9P6C775"/>